<name>A0A8X6RZY5_TRICX</name>
<dbReference type="EMBL" id="BMAU01021201">
    <property type="protein sequence ID" value="GFX98052.1"/>
    <property type="molecule type" value="Genomic_DNA"/>
</dbReference>
<evidence type="ECO:0000313" key="2">
    <source>
        <dbReference type="Proteomes" id="UP000887159"/>
    </source>
</evidence>
<reference evidence="1" key="1">
    <citation type="submission" date="2020-08" db="EMBL/GenBank/DDBJ databases">
        <title>Multicomponent nature underlies the extraordinary mechanical properties of spider dragline silk.</title>
        <authorList>
            <person name="Kono N."/>
            <person name="Nakamura H."/>
            <person name="Mori M."/>
            <person name="Yoshida Y."/>
            <person name="Ohtoshi R."/>
            <person name="Malay A.D."/>
            <person name="Moran D.A.P."/>
            <person name="Tomita M."/>
            <person name="Numata K."/>
            <person name="Arakawa K."/>
        </authorList>
    </citation>
    <scope>NUCLEOTIDE SEQUENCE</scope>
</reference>
<sequence>MVTFQLNELNDYGIKLRPREGKWSSNLLKLSRERNEAPNESKALVPGPAGPYLKTSLMVYDHEPHSTQGHDIMQ</sequence>
<accession>A0A8X6RZY5</accession>
<gene>
    <name evidence="1" type="ORF">TNCV_4907012</name>
</gene>
<proteinExistence type="predicted"/>
<organism evidence="1 2">
    <name type="scientific">Trichonephila clavipes</name>
    <name type="common">Golden silk orbweaver</name>
    <name type="synonym">Nephila clavipes</name>
    <dbReference type="NCBI Taxonomy" id="2585209"/>
    <lineage>
        <taxon>Eukaryota</taxon>
        <taxon>Metazoa</taxon>
        <taxon>Ecdysozoa</taxon>
        <taxon>Arthropoda</taxon>
        <taxon>Chelicerata</taxon>
        <taxon>Arachnida</taxon>
        <taxon>Araneae</taxon>
        <taxon>Araneomorphae</taxon>
        <taxon>Entelegynae</taxon>
        <taxon>Araneoidea</taxon>
        <taxon>Nephilidae</taxon>
        <taxon>Trichonephila</taxon>
    </lineage>
</organism>
<protein>
    <submittedName>
        <fullName evidence="1">Uncharacterized protein</fullName>
    </submittedName>
</protein>
<comment type="caution">
    <text evidence="1">The sequence shown here is derived from an EMBL/GenBank/DDBJ whole genome shotgun (WGS) entry which is preliminary data.</text>
</comment>
<dbReference type="Proteomes" id="UP000887159">
    <property type="component" value="Unassembled WGS sequence"/>
</dbReference>
<evidence type="ECO:0000313" key="1">
    <source>
        <dbReference type="EMBL" id="GFX98052.1"/>
    </source>
</evidence>
<dbReference type="AlphaFoldDB" id="A0A8X6RZY5"/>
<keyword evidence="2" id="KW-1185">Reference proteome</keyword>